<name>A0ABV4XU55_9CYAN</name>
<dbReference type="Proteomes" id="UP001576784">
    <property type="component" value="Unassembled WGS sequence"/>
</dbReference>
<proteinExistence type="predicted"/>
<protein>
    <submittedName>
        <fullName evidence="1">Uncharacterized protein</fullName>
    </submittedName>
</protein>
<dbReference type="EMBL" id="JBHFNR010000145">
    <property type="protein sequence ID" value="MFB2895085.1"/>
    <property type="molecule type" value="Genomic_DNA"/>
</dbReference>
<sequence length="74" mass="8370">MPYITSFERDAKLEIARESVIKVLETRFSPLPDTLIQRINSSNDIDLLKQLLVSAVTINSVEDFGQMLTETQGE</sequence>
<dbReference type="RefSeq" id="WP_413264724.1">
    <property type="nucleotide sequence ID" value="NZ_JBHFNR010000145.1"/>
</dbReference>
<organism evidence="1 2">
    <name type="scientific">Floridaenema flaviceps BLCC-F50</name>
    <dbReference type="NCBI Taxonomy" id="3153642"/>
    <lineage>
        <taxon>Bacteria</taxon>
        <taxon>Bacillati</taxon>
        <taxon>Cyanobacteriota</taxon>
        <taxon>Cyanophyceae</taxon>
        <taxon>Oscillatoriophycideae</taxon>
        <taxon>Aerosakkonematales</taxon>
        <taxon>Aerosakkonemataceae</taxon>
        <taxon>Floridanema</taxon>
        <taxon>Floridanema flaviceps</taxon>
    </lineage>
</organism>
<comment type="caution">
    <text evidence="1">The sequence shown here is derived from an EMBL/GenBank/DDBJ whole genome shotgun (WGS) entry which is preliminary data.</text>
</comment>
<reference evidence="1 2" key="1">
    <citation type="submission" date="2024-09" db="EMBL/GenBank/DDBJ databases">
        <title>Floridaenema gen nov. (Aerosakkonemataceae, Aerosakkonematales ord. nov., Cyanobacteria) from benthic tropical and subtropical fresh waters, with the description of four new species.</title>
        <authorList>
            <person name="Moretto J.A."/>
            <person name="Berthold D.E."/>
            <person name="Lefler F.W."/>
            <person name="Huang I.-S."/>
            <person name="Laughinghouse H. IV."/>
        </authorList>
    </citation>
    <scope>NUCLEOTIDE SEQUENCE [LARGE SCALE GENOMIC DNA]</scope>
    <source>
        <strain evidence="1 2">BLCC-F50</strain>
    </source>
</reference>
<accession>A0ABV4XU55</accession>
<gene>
    <name evidence="1" type="ORF">ACE1CI_19435</name>
</gene>
<evidence type="ECO:0000313" key="1">
    <source>
        <dbReference type="EMBL" id="MFB2895085.1"/>
    </source>
</evidence>
<keyword evidence="2" id="KW-1185">Reference proteome</keyword>
<evidence type="ECO:0000313" key="2">
    <source>
        <dbReference type="Proteomes" id="UP001576784"/>
    </source>
</evidence>